<dbReference type="AlphaFoldDB" id="A0A0N7L4N1"/>
<keyword evidence="1" id="KW-0175">Coiled coil</keyword>
<dbReference type="EMBL" id="CCYD01000349">
    <property type="protein sequence ID" value="CEG39139.1"/>
    <property type="molecule type" value="Genomic_DNA"/>
</dbReference>
<dbReference type="GeneID" id="36404250"/>
<feature type="coiled-coil region" evidence="1">
    <location>
        <begin position="397"/>
        <end position="424"/>
    </location>
</feature>
<dbReference type="RefSeq" id="XP_024575508.1">
    <property type="nucleotide sequence ID" value="XM_024724653.1"/>
</dbReference>
<reference evidence="4" key="1">
    <citation type="submission" date="2014-09" db="EMBL/GenBank/DDBJ databases">
        <authorList>
            <person name="Sharma Rahul"/>
            <person name="Thines Marco"/>
        </authorList>
    </citation>
    <scope>NUCLEOTIDE SEQUENCE [LARGE SCALE GENOMIC DNA]</scope>
</reference>
<protein>
    <submittedName>
        <fullName evidence="3">Uncharacterized protein</fullName>
    </submittedName>
</protein>
<feature type="coiled-coil region" evidence="1">
    <location>
        <begin position="82"/>
        <end position="109"/>
    </location>
</feature>
<dbReference type="OrthoDB" id="68966at2759"/>
<evidence type="ECO:0000313" key="3">
    <source>
        <dbReference type="EMBL" id="CEG39139.1"/>
    </source>
</evidence>
<name>A0A0N7L4N1_PLAHL</name>
<keyword evidence="4" id="KW-1185">Reference proteome</keyword>
<feature type="region of interest" description="Disordered" evidence="2">
    <location>
        <begin position="1"/>
        <end position="24"/>
    </location>
</feature>
<evidence type="ECO:0000256" key="1">
    <source>
        <dbReference type="SAM" id="Coils"/>
    </source>
</evidence>
<proteinExistence type="predicted"/>
<accession>A0A0N7L4N1</accession>
<dbReference type="Proteomes" id="UP000054928">
    <property type="component" value="Unassembled WGS sequence"/>
</dbReference>
<evidence type="ECO:0000256" key="2">
    <source>
        <dbReference type="SAM" id="MobiDB-lite"/>
    </source>
</evidence>
<feature type="region of interest" description="Disordered" evidence="2">
    <location>
        <begin position="592"/>
        <end position="614"/>
    </location>
</feature>
<organism evidence="3 4">
    <name type="scientific">Plasmopara halstedii</name>
    <name type="common">Downy mildew of sunflower</name>
    <dbReference type="NCBI Taxonomy" id="4781"/>
    <lineage>
        <taxon>Eukaryota</taxon>
        <taxon>Sar</taxon>
        <taxon>Stramenopiles</taxon>
        <taxon>Oomycota</taxon>
        <taxon>Peronosporomycetes</taxon>
        <taxon>Peronosporales</taxon>
        <taxon>Peronosporaceae</taxon>
        <taxon>Plasmopara</taxon>
    </lineage>
</organism>
<dbReference type="OMA" id="SANDTHY"/>
<evidence type="ECO:0000313" key="4">
    <source>
        <dbReference type="Proteomes" id="UP000054928"/>
    </source>
</evidence>
<sequence>MASEELVETKASDELGEQGFTDKMQSQASADLEKLTLLEQKQTVEVIPEVFEAFTEEYLRWQDSFATLDEAKQAERKRTFMEEQYLLEQAKLNGQIEQLKERCGLAELERLRALDTLDEQQTFFLKQLDECDLRFAQHTAEYYILQTRCDQLQQAYSDAQIFHENSLSAKQHELTKNLSKLEHSKEKVASLENSLKVASLDEDNRQAKQGALLRFAEQVLEKQDQPDDANAHRKVLEDKLARVSTVNSDGDDYGMRIRGLQKEIFAKSEQLVLQGERHLYLGELLNEAKSELVRVREEVGNARCILLRGIGLDPIITSCNPNTSANDTHYQHVKLDELIRLRLQAFRHELQLAGGFSPSISPFGTANDVGCSTQLSTCHMPNIERFTVLEALGLGSLGRLEREMRMLRSRNKRLLQRTDQLEGELETSQIGLRDLQFMREKVVEMASRERLEKDSRTKSEQINKQLSEKVAALSRHVEKLMVHLKHEAAAKTRAVEAQRLVEKELGETKDKMFAATRKYIAQETKTVQLEQGARILEDQLRLMDEKCIDVRNKLDWTRSAARKANKQLLAENRLLHMQLQLARDSATLREMPDRMSLAPNSRKSKKLTLGASRSESRLPTAKLANIGFLPVVASMVQNPLAVCNDVQVNCCSQR</sequence>